<reference evidence="2 3" key="1">
    <citation type="submission" date="2023-03" db="EMBL/GenBank/DDBJ databases">
        <title>Genome insight into feeding habits of ladybird beetles.</title>
        <authorList>
            <person name="Li H.-S."/>
            <person name="Huang Y.-H."/>
            <person name="Pang H."/>
        </authorList>
    </citation>
    <scope>NUCLEOTIDE SEQUENCE [LARGE SCALE GENOMIC DNA]</scope>
    <source>
        <strain evidence="2">SYSU_2023b</strain>
        <tissue evidence="2">Whole body</tissue>
    </source>
</reference>
<proteinExistence type="predicted"/>
<gene>
    <name evidence="2" type="ORF">WA026_002805</name>
</gene>
<evidence type="ECO:0000256" key="1">
    <source>
        <dbReference type="SAM" id="SignalP"/>
    </source>
</evidence>
<dbReference type="Proteomes" id="UP001431783">
    <property type="component" value="Unassembled WGS sequence"/>
</dbReference>
<keyword evidence="1" id="KW-0732">Signal</keyword>
<dbReference type="EMBL" id="JARQZJ010000031">
    <property type="protein sequence ID" value="KAK9874463.1"/>
    <property type="molecule type" value="Genomic_DNA"/>
</dbReference>
<accession>A0AAW1TVZ9</accession>
<comment type="caution">
    <text evidence="2">The sequence shown here is derived from an EMBL/GenBank/DDBJ whole genome shotgun (WGS) entry which is preliminary data.</text>
</comment>
<evidence type="ECO:0000313" key="3">
    <source>
        <dbReference type="Proteomes" id="UP001431783"/>
    </source>
</evidence>
<name>A0AAW1TVZ9_9CUCU</name>
<dbReference type="AlphaFoldDB" id="A0AAW1TVZ9"/>
<evidence type="ECO:0000313" key="2">
    <source>
        <dbReference type="EMBL" id="KAK9874463.1"/>
    </source>
</evidence>
<organism evidence="2 3">
    <name type="scientific">Henosepilachna vigintioctopunctata</name>
    <dbReference type="NCBI Taxonomy" id="420089"/>
    <lineage>
        <taxon>Eukaryota</taxon>
        <taxon>Metazoa</taxon>
        <taxon>Ecdysozoa</taxon>
        <taxon>Arthropoda</taxon>
        <taxon>Hexapoda</taxon>
        <taxon>Insecta</taxon>
        <taxon>Pterygota</taxon>
        <taxon>Neoptera</taxon>
        <taxon>Endopterygota</taxon>
        <taxon>Coleoptera</taxon>
        <taxon>Polyphaga</taxon>
        <taxon>Cucujiformia</taxon>
        <taxon>Coccinelloidea</taxon>
        <taxon>Coccinellidae</taxon>
        <taxon>Epilachninae</taxon>
        <taxon>Epilachnini</taxon>
        <taxon>Henosepilachna</taxon>
    </lineage>
</organism>
<keyword evidence="3" id="KW-1185">Reference proteome</keyword>
<feature type="signal peptide" evidence="1">
    <location>
        <begin position="1"/>
        <end position="18"/>
    </location>
</feature>
<protein>
    <submittedName>
        <fullName evidence="2">Uncharacterized protein</fullName>
    </submittedName>
</protein>
<feature type="chain" id="PRO_5043351557" evidence="1">
    <location>
        <begin position="19"/>
        <end position="246"/>
    </location>
</feature>
<sequence length="246" mass="27151">MSPLLIVGILFLASPSISTPEADVKTKCQNDPACYWWTGQDSPFKQKGAHVKNPSTFNNGVSQNNPFFNGEFEKLPTNAGFNKEGEKVDISNNPFFNKEKPIFPTAHPAQTVPTEHKKPDYSQNPFLQNMFTANGSKVRNEGFIGVQPKPFSTLHPLEKVHSTKLDDDDEYTLGSSDQRKLCPGDEFVCLPVSQCPNGVLPDYLANGLQSVKNAMKSFESSLHPPCDSKNHPPILLSIHLGKTPII</sequence>